<reference evidence="2 3" key="1">
    <citation type="journal article" date="2019" name="Genome Biol. Evol.">
        <title>Nanopore Sequencing Significantly Improves Genome Assembly of the Protozoan Parasite Trypanosoma cruzi.</title>
        <authorList>
            <person name="Diaz-Viraque F."/>
            <person name="Pita S."/>
            <person name="Greif G."/>
            <person name="de Souza R.C.M."/>
            <person name="Iraola G."/>
            <person name="Robello C."/>
        </authorList>
    </citation>
    <scope>NUCLEOTIDE SEQUENCE [LARGE SCALE GENOMIC DNA]</scope>
    <source>
        <strain evidence="2 3">Berenice</strain>
    </source>
</reference>
<proteinExistence type="predicted"/>
<dbReference type="EMBL" id="JABDHM010000390">
    <property type="protein sequence ID" value="KAF5214995.1"/>
    <property type="molecule type" value="Genomic_DNA"/>
</dbReference>
<feature type="region of interest" description="Disordered" evidence="1">
    <location>
        <begin position="68"/>
        <end position="100"/>
    </location>
</feature>
<organism evidence="2 3">
    <name type="scientific">Trypanosoma cruzi</name>
    <dbReference type="NCBI Taxonomy" id="5693"/>
    <lineage>
        <taxon>Eukaryota</taxon>
        <taxon>Discoba</taxon>
        <taxon>Euglenozoa</taxon>
        <taxon>Kinetoplastea</taxon>
        <taxon>Metakinetoplastina</taxon>
        <taxon>Trypanosomatida</taxon>
        <taxon>Trypanosomatidae</taxon>
        <taxon>Trypanosoma</taxon>
        <taxon>Schizotrypanum</taxon>
    </lineage>
</organism>
<feature type="region of interest" description="Disordered" evidence="1">
    <location>
        <begin position="1"/>
        <end position="34"/>
    </location>
</feature>
<dbReference type="AlphaFoldDB" id="A0A7J6XL71"/>
<name>A0A7J6XL71_TRYCR</name>
<protein>
    <submittedName>
        <fullName evidence="2">Uncharacterized protein</fullName>
    </submittedName>
</protein>
<evidence type="ECO:0000256" key="1">
    <source>
        <dbReference type="SAM" id="MobiDB-lite"/>
    </source>
</evidence>
<evidence type="ECO:0000313" key="2">
    <source>
        <dbReference type="EMBL" id="KAF5214995.1"/>
    </source>
</evidence>
<accession>A0A7J6XL71</accession>
<dbReference type="Proteomes" id="UP000583944">
    <property type="component" value="Unassembled WGS sequence"/>
</dbReference>
<feature type="region of interest" description="Disordered" evidence="1">
    <location>
        <begin position="131"/>
        <end position="170"/>
    </location>
</feature>
<feature type="compositionally biased region" description="Basic residues" evidence="1">
    <location>
        <begin position="150"/>
        <end position="170"/>
    </location>
</feature>
<comment type="caution">
    <text evidence="2">The sequence shown here is derived from an EMBL/GenBank/DDBJ whole genome shotgun (WGS) entry which is preliminary data.</text>
</comment>
<feature type="compositionally biased region" description="Polar residues" evidence="1">
    <location>
        <begin position="1"/>
        <end position="17"/>
    </location>
</feature>
<feature type="compositionally biased region" description="Basic and acidic residues" evidence="1">
    <location>
        <begin position="80"/>
        <end position="90"/>
    </location>
</feature>
<dbReference type="VEuPathDB" id="TriTrypDB:ECC02_012346"/>
<gene>
    <name evidence="2" type="ORF">ECC02_012346</name>
</gene>
<evidence type="ECO:0000313" key="3">
    <source>
        <dbReference type="Proteomes" id="UP000583944"/>
    </source>
</evidence>
<sequence>MHQRGASSPQTVRTAPTPQDPPARTQHPPPSLSSAHCRHIRHLLLTIPEGNTKQLKQQQQQHCHLVALTPLHERMRRRRESIAQETEKSPTRHPRATRWQSCRGCPNATTTISAATTEPCTLTHSVFSQSEQQGQKEVRHATQSAAEHPKHTRPIKNGCKKPRRQKNKKGACRLKAEAQKLFEVHILAMTHTKKKKSKNKQKCKR</sequence>